<dbReference type="Gene3D" id="3.30.70.360">
    <property type="match status" value="1"/>
</dbReference>
<dbReference type="Proteomes" id="UP000054911">
    <property type="component" value="Unassembled WGS sequence"/>
</dbReference>
<feature type="binding site" evidence="3">
    <location>
        <position position="162"/>
    </location>
    <ligand>
        <name>Mn(2+)</name>
        <dbReference type="ChEBI" id="CHEBI:29035"/>
        <label>2</label>
    </ligand>
</feature>
<sequence length="384" mass="40754">MKTNTVDIDIDELVALRRDIHANPEVAFDEHRTSELVAAKLQAWNIETHTGVGGTGVVGVVHGLRGKGRTIALRADMDALPMQEEGVPMHRSQRAGVFHGCGHDGHTAMLLGAARHFSGHRDFAGTVVLVFQPAEETGGGANAMLADDIETRFGYDEIYALHNAPHFPPGTFGVLDGAMLASCDEVVIDIHGVGGHGSAPEKTKDPVMAAAQLICALQTVVSRTIDPSATAVLSIGSVHAGSAPNVIPSHAALTGTLRAFDESVRAQMKSRIRTICEGIAMTSECAISVAFRNSSPATINHREQAQAAARVANDIFGAPSVLRDFAPLNGSEDFSEFLLRRPGAYALLGQGGVYCHHPEFDFNDEVLPLGVRFFVALALDRCAA</sequence>
<keyword evidence="3" id="KW-0479">Metal-binding</keyword>
<proteinExistence type="inferred from homology"/>
<dbReference type="GO" id="GO:0016787">
    <property type="term" value="F:hydrolase activity"/>
    <property type="evidence" value="ECO:0007669"/>
    <property type="project" value="UniProtKB-KW"/>
</dbReference>
<evidence type="ECO:0000313" key="5">
    <source>
        <dbReference type="EMBL" id="SAK81142.1"/>
    </source>
</evidence>
<dbReference type="Pfam" id="PF07687">
    <property type="entry name" value="M20_dimer"/>
    <property type="match status" value="1"/>
</dbReference>
<gene>
    <name evidence="5" type="ORF">AWB80_05166</name>
</gene>
<dbReference type="EMBL" id="FCOE02000020">
    <property type="protein sequence ID" value="SAK81142.1"/>
    <property type="molecule type" value="Genomic_DNA"/>
</dbReference>
<feature type="binding site" evidence="3">
    <location>
        <position position="136"/>
    </location>
    <ligand>
        <name>Mn(2+)</name>
        <dbReference type="ChEBI" id="CHEBI:29035"/>
        <label>2</label>
    </ligand>
</feature>
<dbReference type="PANTHER" id="PTHR11014:SF63">
    <property type="entry name" value="METALLOPEPTIDASE, PUTATIVE (AFU_ORTHOLOGUE AFUA_6G09600)-RELATED"/>
    <property type="match status" value="1"/>
</dbReference>
<dbReference type="PANTHER" id="PTHR11014">
    <property type="entry name" value="PEPTIDASE M20 FAMILY MEMBER"/>
    <property type="match status" value="1"/>
</dbReference>
<keyword evidence="2" id="KW-0378">Hydrolase</keyword>
<dbReference type="Gene3D" id="3.40.630.10">
    <property type="entry name" value="Zn peptidases"/>
    <property type="match status" value="1"/>
</dbReference>
<keyword evidence="6" id="KW-1185">Reference proteome</keyword>
<dbReference type="InterPro" id="IPR002933">
    <property type="entry name" value="Peptidase_M20"/>
</dbReference>
<dbReference type="AlphaFoldDB" id="A0A158CFS2"/>
<dbReference type="SUPFAM" id="SSF55031">
    <property type="entry name" value="Bacterial exopeptidase dimerisation domain"/>
    <property type="match status" value="1"/>
</dbReference>
<dbReference type="RefSeq" id="WP_244206728.1">
    <property type="nucleotide sequence ID" value="NZ_FCOE02000020.1"/>
</dbReference>
<dbReference type="InterPro" id="IPR036264">
    <property type="entry name" value="Bact_exopeptidase_dim_dom"/>
</dbReference>
<feature type="domain" description="Peptidase M20 dimerisation" evidence="4">
    <location>
        <begin position="186"/>
        <end position="277"/>
    </location>
</feature>
<organism evidence="5 6">
    <name type="scientific">Caballeronia pedi</name>
    <dbReference type="NCBI Taxonomy" id="1777141"/>
    <lineage>
        <taxon>Bacteria</taxon>
        <taxon>Pseudomonadati</taxon>
        <taxon>Pseudomonadota</taxon>
        <taxon>Betaproteobacteria</taxon>
        <taxon>Burkholderiales</taxon>
        <taxon>Burkholderiaceae</taxon>
        <taxon>Caballeronia</taxon>
    </lineage>
</organism>
<evidence type="ECO:0000313" key="6">
    <source>
        <dbReference type="Proteomes" id="UP000054911"/>
    </source>
</evidence>
<evidence type="ECO:0000256" key="2">
    <source>
        <dbReference type="ARBA" id="ARBA00022801"/>
    </source>
</evidence>
<dbReference type="FunFam" id="3.30.70.360:FF:000014">
    <property type="entry name" value="N-acyl-L-amino acid amidohydrolase"/>
    <property type="match status" value="1"/>
</dbReference>
<reference evidence="5" key="1">
    <citation type="submission" date="2016-01" db="EMBL/GenBank/DDBJ databases">
        <authorList>
            <person name="Peeters C."/>
        </authorList>
    </citation>
    <scope>NUCLEOTIDE SEQUENCE [LARGE SCALE GENOMIC DNA]</scope>
    <source>
        <strain evidence="5">LMG 29323</strain>
    </source>
</reference>
<keyword evidence="3" id="KW-0464">Manganese</keyword>
<comment type="cofactor">
    <cofactor evidence="3">
        <name>Mn(2+)</name>
        <dbReference type="ChEBI" id="CHEBI:29035"/>
    </cofactor>
    <text evidence="3">The Mn(2+) ion enhances activity.</text>
</comment>
<comment type="caution">
    <text evidence="5">The sequence shown here is derived from an EMBL/GenBank/DDBJ whole genome shotgun (WGS) entry which is preliminary data.</text>
</comment>
<comment type="similarity">
    <text evidence="1">Belongs to the peptidase M20 family.</text>
</comment>
<evidence type="ECO:0000256" key="3">
    <source>
        <dbReference type="PIRSR" id="PIRSR005962-1"/>
    </source>
</evidence>
<accession>A0A158CFS2</accession>
<feature type="binding site" evidence="3">
    <location>
        <position position="103"/>
    </location>
    <ligand>
        <name>Mn(2+)</name>
        <dbReference type="ChEBI" id="CHEBI:29035"/>
        <label>2</label>
    </ligand>
</feature>
<name>A0A158CFS2_9BURK</name>
<evidence type="ECO:0000259" key="4">
    <source>
        <dbReference type="Pfam" id="PF07687"/>
    </source>
</evidence>
<dbReference type="PIRSF" id="PIRSF005962">
    <property type="entry name" value="Pept_M20D_amidohydro"/>
    <property type="match status" value="1"/>
</dbReference>
<feature type="binding site" evidence="3">
    <location>
        <position position="101"/>
    </location>
    <ligand>
        <name>Mn(2+)</name>
        <dbReference type="ChEBI" id="CHEBI:29035"/>
        <label>2</label>
    </ligand>
</feature>
<dbReference type="Pfam" id="PF01546">
    <property type="entry name" value="Peptidase_M20"/>
    <property type="match status" value="1"/>
</dbReference>
<dbReference type="SUPFAM" id="SSF53187">
    <property type="entry name" value="Zn-dependent exopeptidases"/>
    <property type="match status" value="1"/>
</dbReference>
<dbReference type="NCBIfam" id="TIGR01891">
    <property type="entry name" value="amidohydrolases"/>
    <property type="match status" value="1"/>
</dbReference>
<dbReference type="GO" id="GO:0046872">
    <property type="term" value="F:metal ion binding"/>
    <property type="evidence" value="ECO:0007669"/>
    <property type="project" value="UniProtKB-KW"/>
</dbReference>
<protein>
    <submittedName>
        <fullName evidence="5">Peptidase M20D, amidohydrolase</fullName>
    </submittedName>
</protein>
<feature type="binding site" evidence="3">
    <location>
        <position position="356"/>
    </location>
    <ligand>
        <name>Mn(2+)</name>
        <dbReference type="ChEBI" id="CHEBI:29035"/>
        <label>2</label>
    </ligand>
</feature>
<dbReference type="InterPro" id="IPR017439">
    <property type="entry name" value="Amidohydrolase"/>
</dbReference>
<dbReference type="STRING" id="1777141.AWB80_05166"/>
<dbReference type="InterPro" id="IPR011650">
    <property type="entry name" value="Peptidase_M20_dimer"/>
</dbReference>
<evidence type="ECO:0000256" key="1">
    <source>
        <dbReference type="ARBA" id="ARBA00006153"/>
    </source>
</evidence>